<keyword evidence="1" id="KW-0812">Transmembrane</keyword>
<name>A0A0P0Y8N8_ORYSJ</name>
<dbReference type="EMBL" id="AP014968">
    <property type="protein sequence ID" value="BAT16564.1"/>
    <property type="molecule type" value="Genomic_DNA"/>
</dbReference>
<feature type="non-terminal residue" evidence="2">
    <location>
        <position position="1"/>
    </location>
</feature>
<gene>
    <name evidence="2" type="ordered locus">Os12g0256600</name>
    <name evidence="2" type="ORF">OSNPB_120256600</name>
</gene>
<protein>
    <submittedName>
        <fullName evidence="2">Os12g0256600 protein</fullName>
    </submittedName>
</protein>
<dbReference type="Proteomes" id="UP000059680">
    <property type="component" value="Chromosome 12"/>
</dbReference>
<accession>A0A0P0Y8N8</accession>
<evidence type="ECO:0000313" key="3">
    <source>
        <dbReference type="Proteomes" id="UP000059680"/>
    </source>
</evidence>
<feature type="transmembrane region" description="Helical" evidence="1">
    <location>
        <begin position="15"/>
        <end position="32"/>
    </location>
</feature>
<dbReference type="PaxDb" id="39947-A0A0P0Y8N8"/>
<reference evidence="2 3" key="3">
    <citation type="journal article" date="2013" name="Rice">
        <title>Improvement of the Oryza sativa Nipponbare reference genome using next generation sequence and optical map data.</title>
        <authorList>
            <person name="Kawahara Y."/>
            <person name="de la Bastide M."/>
            <person name="Hamilton J.P."/>
            <person name="Kanamori H."/>
            <person name="McCombie W.R."/>
            <person name="Ouyang S."/>
            <person name="Schwartz D.C."/>
            <person name="Tanaka T."/>
            <person name="Wu J."/>
            <person name="Zhou S."/>
            <person name="Childs K.L."/>
            <person name="Davidson R.M."/>
            <person name="Lin H."/>
            <person name="Quesada-Ocampo L."/>
            <person name="Vaillancourt B."/>
            <person name="Sakai H."/>
            <person name="Lee S.S."/>
            <person name="Kim J."/>
            <person name="Numa H."/>
            <person name="Itoh T."/>
            <person name="Buell C.R."/>
            <person name="Matsumoto T."/>
        </authorList>
    </citation>
    <scope>NUCLEOTIDE SEQUENCE [LARGE SCALE GENOMIC DNA]</scope>
    <source>
        <strain evidence="3">cv. Nipponbare</strain>
    </source>
</reference>
<dbReference type="Gramene" id="Os12t0256600-01">
    <property type="protein sequence ID" value="Os12t0256600-01"/>
    <property type="gene ID" value="Os12g0256600"/>
</dbReference>
<reference evidence="2 3" key="2">
    <citation type="journal article" date="2013" name="Plant Cell Physiol.">
        <title>Rice Annotation Project Database (RAP-DB): an integrative and interactive database for rice genomics.</title>
        <authorList>
            <person name="Sakai H."/>
            <person name="Lee S.S."/>
            <person name="Tanaka T."/>
            <person name="Numa H."/>
            <person name="Kim J."/>
            <person name="Kawahara Y."/>
            <person name="Wakimoto H."/>
            <person name="Yang C.C."/>
            <person name="Iwamoto M."/>
            <person name="Abe T."/>
            <person name="Yamada Y."/>
            <person name="Muto A."/>
            <person name="Inokuchi H."/>
            <person name="Ikemura T."/>
            <person name="Matsumoto T."/>
            <person name="Sasaki T."/>
            <person name="Itoh T."/>
        </authorList>
    </citation>
    <scope>NUCLEOTIDE SEQUENCE [LARGE SCALE GENOMIC DNA]</scope>
    <source>
        <strain evidence="3">cv. Nipponbare</strain>
    </source>
</reference>
<evidence type="ECO:0000313" key="2">
    <source>
        <dbReference type="EMBL" id="BAT16564.1"/>
    </source>
</evidence>
<evidence type="ECO:0000256" key="1">
    <source>
        <dbReference type="SAM" id="Phobius"/>
    </source>
</evidence>
<keyword evidence="1" id="KW-0472">Membrane</keyword>
<sequence>LNWLGSLWWNQPTRVQILDLTRVLAFTANYSFSGRRRTRRQRGACGDFVNLKICRPSLPEVLIGVGCACVRS</sequence>
<reference evidence="3" key="1">
    <citation type="journal article" date="2005" name="Nature">
        <title>The map-based sequence of the rice genome.</title>
        <authorList>
            <consortium name="International rice genome sequencing project (IRGSP)"/>
            <person name="Matsumoto T."/>
            <person name="Wu J."/>
            <person name="Kanamori H."/>
            <person name="Katayose Y."/>
            <person name="Fujisawa M."/>
            <person name="Namiki N."/>
            <person name="Mizuno H."/>
            <person name="Yamamoto K."/>
            <person name="Antonio B.A."/>
            <person name="Baba T."/>
            <person name="Sakata K."/>
            <person name="Nagamura Y."/>
            <person name="Aoki H."/>
            <person name="Arikawa K."/>
            <person name="Arita K."/>
            <person name="Bito T."/>
            <person name="Chiden Y."/>
            <person name="Fujitsuka N."/>
            <person name="Fukunaka R."/>
            <person name="Hamada M."/>
            <person name="Harada C."/>
            <person name="Hayashi A."/>
            <person name="Hijishita S."/>
            <person name="Honda M."/>
            <person name="Hosokawa S."/>
            <person name="Ichikawa Y."/>
            <person name="Idonuma A."/>
            <person name="Iijima M."/>
            <person name="Ikeda M."/>
            <person name="Ikeno M."/>
            <person name="Ito K."/>
            <person name="Ito S."/>
            <person name="Ito T."/>
            <person name="Ito Y."/>
            <person name="Ito Y."/>
            <person name="Iwabuchi A."/>
            <person name="Kamiya K."/>
            <person name="Karasawa W."/>
            <person name="Kurita K."/>
            <person name="Katagiri S."/>
            <person name="Kikuta A."/>
            <person name="Kobayashi H."/>
            <person name="Kobayashi N."/>
            <person name="Machita K."/>
            <person name="Maehara T."/>
            <person name="Masukawa M."/>
            <person name="Mizubayashi T."/>
            <person name="Mukai Y."/>
            <person name="Nagasaki H."/>
            <person name="Nagata Y."/>
            <person name="Naito S."/>
            <person name="Nakashima M."/>
            <person name="Nakama Y."/>
            <person name="Nakamichi Y."/>
            <person name="Nakamura M."/>
            <person name="Meguro A."/>
            <person name="Negishi M."/>
            <person name="Ohta I."/>
            <person name="Ohta T."/>
            <person name="Okamoto M."/>
            <person name="Ono N."/>
            <person name="Saji S."/>
            <person name="Sakaguchi M."/>
            <person name="Sakai K."/>
            <person name="Shibata M."/>
            <person name="Shimokawa T."/>
            <person name="Song J."/>
            <person name="Takazaki Y."/>
            <person name="Terasawa K."/>
            <person name="Tsugane M."/>
            <person name="Tsuji K."/>
            <person name="Ueda S."/>
            <person name="Waki K."/>
            <person name="Yamagata H."/>
            <person name="Yamamoto M."/>
            <person name="Yamamoto S."/>
            <person name="Yamane H."/>
            <person name="Yoshiki S."/>
            <person name="Yoshihara R."/>
            <person name="Yukawa K."/>
            <person name="Zhong H."/>
            <person name="Yano M."/>
            <person name="Yuan Q."/>
            <person name="Ouyang S."/>
            <person name="Liu J."/>
            <person name="Jones K.M."/>
            <person name="Gansberger K."/>
            <person name="Moffat K."/>
            <person name="Hill J."/>
            <person name="Bera J."/>
            <person name="Fadrosh D."/>
            <person name="Jin S."/>
            <person name="Johri S."/>
            <person name="Kim M."/>
            <person name="Overton L."/>
            <person name="Reardon M."/>
            <person name="Tsitrin T."/>
            <person name="Vuong H."/>
            <person name="Weaver B."/>
            <person name="Ciecko A."/>
            <person name="Tallon L."/>
            <person name="Jackson J."/>
            <person name="Pai G."/>
            <person name="Aken S.V."/>
            <person name="Utterback T."/>
            <person name="Reidmuller S."/>
            <person name="Feldblyum T."/>
            <person name="Hsiao J."/>
            <person name="Zismann V."/>
            <person name="Iobst S."/>
            <person name="de Vazeille A.R."/>
            <person name="Buell C.R."/>
            <person name="Ying K."/>
            <person name="Li Y."/>
            <person name="Lu T."/>
            <person name="Huang Y."/>
            <person name="Zhao Q."/>
            <person name="Feng Q."/>
            <person name="Zhang L."/>
            <person name="Zhu J."/>
            <person name="Weng Q."/>
            <person name="Mu J."/>
            <person name="Lu Y."/>
            <person name="Fan D."/>
            <person name="Liu Y."/>
            <person name="Guan J."/>
            <person name="Zhang Y."/>
            <person name="Yu S."/>
            <person name="Liu X."/>
            <person name="Zhang Y."/>
            <person name="Hong G."/>
            <person name="Han B."/>
            <person name="Choisne N."/>
            <person name="Demange N."/>
            <person name="Orjeda G."/>
            <person name="Samain S."/>
            <person name="Cattolico L."/>
            <person name="Pelletier E."/>
            <person name="Couloux A."/>
            <person name="Segurens B."/>
            <person name="Wincker P."/>
            <person name="D'Hont A."/>
            <person name="Scarpelli C."/>
            <person name="Weissenbach J."/>
            <person name="Salanoubat M."/>
            <person name="Quetier F."/>
            <person name="Yu Y."/>
            <person name="Kim H.R."/>
            <person name="Rambo T."/>
            <person name="Currie J."/>
            <person name="Collura K."/>
            <person name="Luo M."/>
            <person name="Yang T."/>
            <person name="Ammiraju J.S.S."/>
            <person name="Engler F."/>
            <person name="Soderlund C."/>
            <person name="Wing R.A."/>
            <person name="Palmer L.E."/>
            <person name="de la Bastide M."/>
            <person name="Spiegel L."/>
            <person name="Nascimento L."/>
            <person name="Zutavern T."/>
            <person name="O'Shaughnessy A."/>
            <person name="Dike S."/>
            <person name="Dedhia N."/>
            <person name="Preston R."/>
            <person name="Balija V."/>
            <person name="McCombie W.R."/>
            <person name="Chow T."/>
            <person name="Chen H."/>
            <person name="Chung M."/>
            <person name="Chen C."/>
            <person name="Shaw J."/>
            <person name="Wu H."/>
            <person name="Hsiao K."/>
            <person name="Chao Y."/>
            <person name="Chu M."/>
            <person name="Cheng C."/>
            <person name="Hour A."/>
            <person name="Lee P."/>
            <person name="Lin S."/>
            <person name="Lin Y."/>
            <person name="Liou J."/>
            <person name="Liu S."/>
            <person name="Hsing Y."/>
            <person name="Raghuvanshi S."/>
            <person name="Mohanty A."/>
            <person name="Bharti A.K."/>
            <person name="Gaur A."/>
            <person name="Gupta V."/>
            <person name="Kumar D."/>
            <person name="Ravi V."/>
            <person name="Vij S."/>
            <person name="Kapur A."/>
            <person name="Khurana P."/>
            <person name="Khurana P."/>
            <person name="Khurana J.P."/>
            <person name="Tyagi A.K."/>
            <person name="Gaikwad K."/>
            <person name="Singh A."/>
            <person name="Dalal V."/>
            <person name="Srivastava S."/>
            <person name="Dixit A."/>
            <person name="Pal A.K."/>
            <person name="Ghazi I.A."/>
            <person name="Yadav M."/>
            <person name="Pandit A."/>
            <person name="Bhargava A."/>
            <person name="Sureshbabu K."/>
            <person name="Batra K."/>
            <person name="Sharma T.R."/>
            <person name="Mohapatra T."/>
            <person name="Singh N.K."/>
            <person name="Messing J."/>
            <person name="Nelson A.B."/>
            <person name="Fuks G."/>
            <person name="Kavchok S."/>
            <person name="Keizer G."/>
            <person name="Linton E."/>
            <person name="Llaca V."/>
            <person name="Song R."/>
            <person name="Tanyolac B."/>
            <person name="Young S."/>
            <person name="Ho-Il K."/>
            <person name="Hahn J.H."/>
            <person name="Sangsakoo G."/>
            <person name="Vanavichit A."/>
            <person name="de Mattos Luiz.A.T."/>
            <person name="Zimmer P.D."/>
            <person name="Malone G."/>
            <person name="Dellagostin O."/>
            <person name="de Oliveira A.C."/>
            <person name="Bevan M."/>
            <person name="Bancroft I."/>
            <person name="Minx P."/>
            <person name="Cordum H."/>
            <person name="Wilson R."/>
            <person name="Cheng Z."/>
            <person name="Jin W."/>
            <person name="Jiang J."/>
            <person name="Leong S.A."/>
            <person name="Iwama H."/>
            <person name="Gojobori T."/>
            <person name="Itoh T."/>
            <person name="Niimura Y."/>
            <person name="Fujii Y."/>
            <person name="Habara T."/>
            <person name="Sakai H."/>
            <person name="Sato Y."/>
            <person name="Wilson G."/>
            <person name="Kumar K."/>
            <person name="McCouch S."/>
            <person name="Juretic N."/>
            <person name="Hoen D."/>
            <person name="Wright S."/>
            <person name="Bruskiewich R."/>
            <person name="Bureau T."/>
            <person name="Miyao A."/>
            <person name="Hirochika H."/>
            <person name="Nishikawa T."/>
            <person name="Kadowaki K."/>
            <person name="Sugiura M."/>
            <person name="Burr B."/>
            <person name="Sasaki T."/>
        </authorList>
    </citation>
    <scope>NUCLEOTIDE SEQUENCE [LARGE SCALE GENOMIC DNA]</scope>
    <source>
        <strain evidence="3">cv. Nipponbare</strain>
    </source>
</reference>
<dbReference type="AlphaFoldDB" id="A0A0P0Y8N8"/>
<proteinExistence type="predicted"/>
<keyword evidence="3" id="KW-1185">Reference proteome</keyword>
<organism evidence="2 3">
    <name type="scientific">Oryza sativa subsp. japonica</name>
    <name type="common">Rice</name>
    <dbReference type="NCBI Taxonomy" id="39947"/>
    <lineage>
        <taxon>Eukaryota</taxon>
        <taxon>Viridiplantae</taxon>
        <taxon>Streptophyta</taxon>
        <taxon>Embryophyta</taxon>
        <taxon>Tracheophyta</taxon>
        <taxon>Spermatophyta</taxon>
        <taxon>Magnoliopsida</taxon>
        <taxon>Liliopsida</taxon>
        <taxon>Poales</taxon>
        <taxon>Poaceae</taxon>
        <taxon>BOP clade</taxon>
        <taxon>Oryzoideae</taxon>
        <taxon>Oryzeae</taxon>
        <taxon>Oryzinae</taxon>
        <taxon>Oryza</taxon>
        <taxon>Oryza sativa</taxon>
    </lineage>
</organism>
<keyword evidence="1" id="KW-1133">Transmembrane helix</keyword>
<dbReference type="InParanoid" id="A0A0P0Y8N8"/>